<evidence type="ECO:0000313" key="2">
    <source>
        <dbReference type="Proteomes" id="UP001500200"/>
    </source>
</evidence>
<protein>
    <submittedName>
        <fullName evidence="1">Uncharacterized protein</fullName>
    </submittedName>
</protein>
<proteinExistence type="predicted"/>
<gene>
    <name evidence="1" type="ORF">GCM10023346_34060</name>
</gene>
<name>A0ABP9SNS1_9MICC</name>
<organism evidence="1 2">
    <name type="scientific">Arthrobacter gyeryongensis</name>
    <dbReference type="NCBI Taxonomy" id="1650592"/>
    <lineage>
        <taxon>Bacteria</taxon>
        <taxon>Bacillati</taxon>
        <taxon>Actinomycetota</taxon>
        <taxon>Actinomycetes</taxon>
        <taxon>Micrococcales</taxon>
        <taxon>Micrococcaceae</taxon>
        <taxon>Arthrobacter</taxon>
    </lineage>
</organism>
<dbReference type="RefSeq" id="WP_345450970.1">
    <property type="nucleotide sequence ID" value="NZ_BAABKK010000024.1"/>
</dbReference>
<comment type="caution">
    <text evidence="1">The sequence shown here is derived from an EMBL/GenBank/DDBJ whole genome shotgun (WGS) entry which is preliminary data.</text>
</comment>
<accession>A0ABP9SNS1</accession>
<reference evidence="2" key="1">
    <citation type="journal article" date="2019" name="Int. J. Syst. Evol. Microbiol.">
        <title>The Global Catalogue of Microorganisms (GCM) 10K type strain sequencing project: providing services to taxonomists for standard genome sequencing and annotation.</title>
        <authorList>
            <consortium name="The Broad Institute Genomics Platform"/>
            <consortium name="The Broad Institute Genome Sequencing Center for Infectious Disease"/>
            <person name="Wu L."/>
            <person name="Ma J."/>
        </authorList>
    </citation>
    <scope>NUCLEOTIDE SEQUENCE [LARGE SCALE GENOMIC DNA]</scope>
    <source>
        <strain evidence="2">JCM 18514</strain>
    </source>
</reference>
<sequence>MYLKGGDAVRTDAKGLGALKPVEPAARREGKPLLGEGQVYVMKNGKEYHPAWCHVVADKWSNGPRGLLVTLLADVGTRTKCRECDRSLRSVTEAFAKEHDKGPGPTRQPETVIPLRVVGFSHGVLFLAAGPKYQHLLKQAAVEPATPLLVDGLRHGMLLRVDASRQEPLLVIQMDPRAKFRSGAYQVRLRLPLQRSATKPYAVDSIEPAARARHAALHPPAVDDLES</sequence>
<evidence type="ECO:0000313" key="1">
    <source>
        <dbReference type="EMBL" id="GAA5197983.1"/>
    </source>
</evidence>
<keyword evidence="2" id="KW-1185">Reference proteome</keyword>
<dbReference type="Proteomes" id="UP001500200">
    <property type="component" value="Unassembled WGS sequence"/>
</dbReference>
<dbReference type="EMBL" id="BAABKK010000024">
    <property type="protein sequence ID" value="GAA5197983.1"/>
    <property type="molecule type" value="Genomic_DNA"/>
</dbReference>